<evidence type="ECO:0000313" key="2">
    <source>
        <dbReference type="Proteomes" id="UP000286931"/>
    </source>
</evidence>
<reference evidence="1 2" key="1">
    <citation type="submission" date="2018-12" db="EMBL/GenBank/DDBJ databases">
        <title>Draft genome sequence of Embleya hyalina NBRC 13850T.</title>
        <authorList>
            <person name="Komaki H."/>
            <person name="Hosoyama A."/>
            <person name="Kimura A."/>
            <person name="Ichikawa N."/>
            <person name="Tamura T."/>
        </authorList>
    </citation>
    <scope>NUCLEOTIDE SEQUENCE [LARGE SCALE GENOMIC DNA]</scope>
    <source>
        <strain evidence="1 2">NBRC 13850</strain>
    </source>
</reference>
<organism evidence="1 2">
    <name type="scientific">Embleya hyalina</name>
    <dbReference type="NCBI Taxonomy" id="516124"/>
    <lineage>
        <taxon>Bacteria</taxon>
        <taxon>Bacillati</taxon>
        <taxon>Actinomycetota</taxon>
        <taxon>Actinomycetes</taxon>
        <taxon>Kitasatosporales</taxon>
        <taxon>Streptomycetaceae</taxon>
        <taxon>Embleya</taxon>
    </lineage>
</organism>
<dbReference type="RefSeq" id="WP_126635613.1">
    <property type="nucleotide sequence ID" value="NZ_BIFH01000014.1"/>
</dbReference>
<accession>A0A401YFC5</accession>
<proteinExistence type="predicted"/>
<protein>
    <recommendedName>
        <fullName evidence="3">DNA primase/polymerase bifunctional N-terminal domain-containing protein</fullName>
    </recommendedName>
</protein>
<dbReference type="OrthoDB" id="4350531at2"/>
<gene>
    <name evidence="1" type="ORF">EHYA_00935</name>
</gene>
<keyword evidence="2" id="KW-1185">Reference proteome</keyword>
<dbReference type="AlphaFoldDB" id="A0A401YFC5"/>
<comment type="caution">
    <text evidence="1">The sequence shown here is derived from an EMBL/GenBank/DDBJ whole genome shotgun (WGS) entry which is preliminary data.</text>
</comment>
<dbReference type="EMBL" id="BIFH01000014">
    <property type="protein sequence ID" value="GCD93292.1"/>
    <property type="molecule type" value="Genomic_DNA"/>
</dbReference>
<dbReference type="Proteomes" id="UP000286931">
    <property type="component" value="Unassembled WGS sequence"/>
</dbReference>
<evidence type="ECO:0000313" key="1">
    <source>
        <dbReference type="EMBL" id="GCD93292.1"/>
    </source>
</evidence>
<name>A0A401YFC5_9ACTN</name>
<evidence type="ECO:0008006" key="3">
    <source>
        <dbReference type="Google" id="ProtNLM"/>
    </source>
</evidence>
<sequence>MLREQDAGVNQAGIAWISAATRDPRDTRYTWLTSPGARRAADTGRLFDAVVVRADLGRAVLALLVAAGAPVGAVIGEEHAGKWAYLVGPGSAEAWQGAVGPAEGTRYHYVGHGGCLTLPGPRPHPGSSMTWIIRPGLGTNLTCVTTLADAYLTAEADPPRGRGASGGS</sequence>